<dbReference type="RefSeq" id="WP_316699653.1">
    <property type="nucleotide sequence ID" value="NZ_CP136336.1"/>
</dbReference>
<dbReference type="Pfam" id="PF00550">
    <property type="entry name" value="PP-binding"/>
    <property type="match status" value="1"/>
</dbReference>
<evidence type="ECO:0000313" key="2">
    <source>
        <dbReference type="EMBL" id="WOB06991.1"/>
    </source>
</evidence>
<dbReference type="SUPFAM" id="SSF47336">
    <property type="entry name" value="ACP-like"/>
    <property type="match status" value="1"/>
</dbReference>
<accession>A0ABZ0CPR7</accession>
<protein>
    <submittedName>
        <fullName evidence="2">Phosphopantetheine-binding protein</fullName>
    </submittedName>
</protein>
<feature type="domain" description="Carrier" evidence="1">
    <location>
        <begin position="2"/>
        <end position="84"/>
    </location>
</feature>
<dbReference type="EMBL" id="CP136336">
    <property type="protein sequence ID" value="WOB06991.1"/>
    <property type="molecule type" value="Genomic_DNA"/>
</dbReference>
<dbReference type="InterPro" id="IPR009081">
    <property type="entry name" value="PP-bd_ACP"/>
</dbReference>
<dbReference type="Gene3D" id="1.10.1200.10">
    <property type="entry name" value="ACP-like"/>
    <property type="match status" value="1"/>
</dbReference>
<sequence length="89" mass="9752">MSTLIADLKTLVLEAAEKAEPEGGLTDDEVLFGPEARLALDSLDALQISMAIQQRYGVRMPDSKDTRRALTSIAHLADHLRQHAPSLKE</sequence>
<dbReference type="PROSITE" id="PS50075">
    <property type="entry name" value="CARRIER"/>
    <property type="match status" value="1"/>
</dbReference>
<organism evidence="2 3">
    <name type="scientific">Piscinibacter gummiphilus</name>
    <dbReference type="NCBI Taxonomy" id="946333"/>
    <lineage>
        <taxon>Bacteria</taxon>
        <taxon>Pseudomonadati</taxon>
        <taxon>Pseudomonadota</taxon>
        <taxon>Betaproteobacteria</taxon>
        <taxon>Burkholderiales</taxon>
        <taxon>Sphaerotilaceae</taxon>
        <taxon>Piscinibacter</taxon>
    </lineage>
</organism>
<keyword evidence="3" id="KW-1185">Reference proteome</keyword>
<name>A0ABZ0CPR7_9BURK</name>
<evidence type="ECO:0000313" key="3">
    <source>
        <dbReference type="Proteomes" id="UP001303946"/>
    </source>
</evidence>
<gene>
    <name evidence="2" type="ORF">RXV79_18955</name>
</gene>
<reference evidence="2 3" key="1">
    <citation type="submission" date="2023-10" db="EMBL/GenBank/DDBJ databases">
        <title>Bacteria for the degradation of biodegradable plastic PBAT(Polybutylene adipate terephthalate).</title>
        <authorList>
            <person name="Weon H.-Y."/>
            <person name="Yeon J."/>
        </authorList>
    </citation>
    <scope>NUCLEOTIDE SEQUENCE [LARGE SCALE GENOMIC DNA]</scope>
    <source>
        <strain evidence="2 3">SBD 7-3</strain>
    </source>
</reference>
<dbReference type="Proteomes" id="UP001303946">
    <property type="component" value="Chromosome"/>
</dbReference>
<proteinExistence type="predicted"/>
<dbReference type="InterPro" id="IPR036736">
    <property type="entry name" value="ACP-like_sf"/>
</dbReference>
<evidence type="ECO:0000259" key="1">
    <source>
        <dbReference type="PROSITE" id="PS50075"/>
    </source>
</evidence>